<evidence type="ECO:0000256" key="4">
    <source>
        <dbReference type="ARBA" id="ARBA00022500"/>
    </source>
</evidence>
<feature type="compositionally biased region" description="Polar residues" evidence="11">
    <location>
        <begin position="508"/>
        <end position="519"/>
    </location>
</feature>
<keyword evidence="2" id="KW-1003">Cell membrane</keyword>
<feature type="region of interest" description="Disordered" evidence="11">
    <location>
        <begin position="493"/>
        <end position="519"/>
    </location>
</feature>
<comment type="subcellular location">
    <subcellularLocation>
        <location evidence="1">Cell membrane</location>
        <topology evidence="1">Multi-pass membrane protein</topology>
    </subcellularLocation>
</comment>
<dbReference type="EMBL" id="CAKLDM010000002">
    <property type="protein sequence ID" value="CAH0540937.1"/>
    <property type="molecule type" value="Genomic_DNA"/>
</dbReference>
<keyword evidence="4" id="KW-0145">Chemotaxis</keyword>
<dbReference type="Gene3D" id="1.10.287.950">
    <property type="entry name" value="Methyl-accepting chemotaxis protein"/>
    <property type="match status" value="1"/>
</dbReference>
<comment type="similarity">
    <text evidence="9">Belongs to the methyl-accepting chemotaxis (MCP) protein family.</text>
</comment>
<dbReference type="SUPFAM" id="SSF58104">
    <property type="entry name" value="Methyl-accepting chemotaxis protein (MCP) signaling domain"/>
    <property type="match status" value="1"/>
</dbReference>
<keyword evidence="7 12" id="KW-0472">Membrane</keyword>
<dbReference type="Pfam" id="PF00015">
    <property type="entry name" value="MCPsignal"/>
    <property type="match status" value="1"/>
</dbReference>
<feature type="domain" description="Methyl-accepting transducer" evidence="13">
    <location>
        <begin position="243"/>
        <end position="497"/>
    </location>
</feature>
<evidence type="ECO:0000256" key="11">
    <source>
        <dbReference type="SAM" id="MobiDB-lite"/>
    </source>
</evidence>
<keyword evidence="3" id="KW-0488">Methylation</keyword>
<evidence type="ECO:0000259" key="14">
    <source>
        <dbReference type="PROSITE" id="PS50885"/>
    </source>
</evidence>
<evidence type="ECO:0000259" key="13">
    <source>
        <dbReference type="PROSITE" id="PS50111"/>
    </source>
</evidence>
<dbReference type="RefSeq" id="WP_237362728.1">
    <property type="nucleotide sequence ID" value="NZ_CAKLDM010000002.1"/>
</dbReference>
<keyword evidence="6 12" id="KW-1133">Transmembrane helix</keyword>
<gene>
    <name evidence="15" type="ORF">VMF7928_03243</name>
</gene>
<feature type="domain" description="HAMP" evidence="14">
    <location>
        <begin position="184"/>
        <end position="238"/>
    </location>
</feature>
<dbReference type="SMART" id="SM00283">
    <property type="entry name" value="MA"/>
    <property type="match status" value="1"/>
</dbReference>
<evidence type="ECO:0000256" key="1">
    <source>
        <dbReference type="ARBA" id="ARBA00004651"/>
    </source>
</evidence>
<feature type="transmembrane region" description="Helical" evidence="12">
    <location>
        <begin position="164"/>
        <end position="182"/>
    </location>
</feature>
<dbReference type="InterPro" id="IPR004089">
    <property type="entry name" value="MCPsignal_dom"/>
</dbReference>
<keyword evidence="5 12" id="KW-0812">Transmembrane</keyword>
<evidence type="ECO:0000256" key="8">
    <source>
        <dbReference type="ARBA" id="ARBA00023224"/>
    </source>
</evidence>
<comment type="caution">
    <text evidence="15">The sequence shown here is derived from an EMBL/GenBank/DDBJ whole genome shotgun (WGS) entry which is preliminary data.</text>
</comment>
<keyword evidence="8 10" id="KW-0807">Transducer</keyword>
<keyword evidence="16" id="KW-1185">Reference proteome</keyword>
<dbReference type="CDD" id="cd06225">
    <property type="entry name" value="HAMP"/>
    <property type="match status" value="1"/>
</dbReference>
<accession>A0ABN8E6D9</accession>
<dbReference type="Pfam" id="PF00672">
    <property type="entry name" value="HAMP"/>
    <property type="match status" value="1"/>
</dbReference>
<dbReference type="PROSITE" id="PS50111">
    <property type="entry name" value="CHEMOTAXIS_TRANSDUC_2"/>
    <property type="match status" value="1"/>
</dbReference>
<protein>
    <recommendedName>
        <fullName evidence="17">Methyl-accepting chemotaxis protein</fullName>
    </recommendedName>
</protein>
<dbReference type="SMART" id="SM00304">
    <property type="entry name" value="HAMP"/>
    <property type="match status" value="1"/>
</dbReference>
<evidence type="ECO:0000256" key="7">
    <source>
        <dbReference type="ARBA" id="ARBA00023136"/>
    </source>
</evidence>
<dbReference type="PROSITE" id="PS50885">
    <property type="entry name" value="HAMP"/>
    <property type="match status" value="1"/>
</dbReference>
<evidence type="ECO:0000256" key="6">
    <source>
        <dbReference type="ARBA" id="ARBA00022989"/>
    </source>
</evidence>
<evidence type="ECO:0000256" key="10">
    <source>
        <dbReference type="PROSITE-ProRule" id="PRU00284"/>
    </source>
</evidence>
<organism evidence="15 16">
    <name type="scientific">Vibrio marisflavi CECT 7928</name>
    <dbReference type="NCBI Taxonomy" id="634439"/>
    <lineage>
        <taxon>Bacteria</taxon>
        <taxon>Pseudomonadati</taxon>
        <taxon>Pseudomonadota</taxon>
        <taxon>Gammaproteobacteria</taxon>
        <taxon>Vibrionales</taxon>
        <taxon>Vibrionaceae</taxon>
        <taxon>Vibrio</taxon>
    </lineage>
</organism>
<dbReference type="InterPro" id="IPR003660">
    <property type="entry name" value="HAMP_dom"/>
</dbReference>
<evidence type="ECO:0000313" key="16">
    <source>
        <dbReference type="Proteomes" id="UP000838748"/>
    </source>
</evidence>
<reference evidence="15" key="1">
    <citation type="submission" date="2021-11" db="EMBL/GenBank/DDBJ databases">
        <authorList>
            <person name="Rodrigo-Torres L."/>
            <person name="Arahal R. D."/>
            <person name="Lucena T."/>
        </authorList>
    </citation>
    <scope>NUCLEOTIDE SEQUENCE</scope>
    <source>
        <strain evidence="15">CECT 7928</strain>
    </source>
</reference>
<dbReference type="PANTHER" id="PTHR32089">
    <property type="entry name" value="METHYL-ACCEPTING CHEMOTAXIS PROTEIN MCPB"/>
    <property type="match status" value="1"/>
</dbReference>
<evidence type="ECO:0000256" key="2">
    <source>
        <dbReference type="ARBA" id="ARBA00022475"/>
    </source>
</evidence>
<dbReference type="Proteomes" id="UP000838748">
    <property type="component" value="Unassembled WGS sequence"/>
</dbReference>
<evidence type="ECO:0000256" key="5">
    <source>
        <dbReference type="ARBA" id="ARBA00022692"/>
    </source>
</evidence>
<evidence type="ECO:0000256" key="3">
    <source>
        <dbReference type="ARBA" id="ARBA00022481"/>
    </source>
</evidence>
<proteinExistence type="inferred from homology"/>
<evidence type="ECO:0008006" key="17">
    <source>
        <dbReference type="Google" id="ProtNLM"/>
    </source>
</evidence>
<evidence type="ECO:0000313" key="15">
    <source>
        <dbReference type="EMBL" id="CAH0540937.1"/>
    </source>
</evidence>
<dbReference type="PANTHER" id="PTHR32089:SF39">
    <property type="entry name" value="METHYL-ACCEPTING CHEMOTAXIS PROTEIN HLYB"/>
    <property type="match status" value="1"/>
</dbReference>
<sequence length="519" mass="56638">MRLSINKLVIASSSILMLVAVTAISYSIWSSSTDAIHQLSKKSFEQATQSVSEQLGSAVRFKKQNSISERVNAASKASEGNLTQFDIYLPDKSLLFSTDKASNKAHLTEFKWSDSQVLFDDRTTFVYAVPIYSGKKKTLTGYAVSYWHFKDLHILSSSLGKQSFILGIVCIALSIAVLLTILRQVLLKPLQHLSTLCEELGSGECDLKKRIRLKRNDELGILAGHINLFIDKIEQTLNPIHQGAMAVTGIADNLENHIESLTSKVSSQRSDIKETVVIGEQTKNSVESVKENANKSSSTLGQAVESANKGQKRLAKAMRDIQLLSEKSQSTSESATELSGQVHKVSEILGIIRNIAEQTNLLALNAAIEAARAGENGRGFAVVADEVRGLAEKTSTSTDQVESILSDLTRVSDELISFTDEGLNASQHCVESIEESVSDIETALEDISKADEVNHGIVDSSVSQSDAMDSLLRNLSLIDQQIDSLVEETNDISTSSNELHSRTHDTSQHLASYNLQRVA</sequence>
<evidence type="ECO:0000256" key="12">
    <source>
        <dbReference type="SAM" id="Phobius"/>
    </source>
</evidence>
<name>A0ABN8E6D9_9VIBR</name>
<evidence type="ECO:0000256" key="9">
    <source>
        <dbReference type="ARBA" id="ARBA00029447"/>
    </source>
</evidence>